<evidence type="ECO:0000313" key="3">
    <source>
        <dbReference type="Proteomes" id="UP001501319"/>
    </source>
</evidence>
<dbReference type="Gene3D" id="3.40.630.30">
    <property type="match status" value="1"/>
</dbReference>
<evidence type="ECO:0000259" key="1">
    <source>
        <dbReference type="PROSITE" id="PS51186"/>
    </source>
</evidence>
<dbReference type="CDD" id="cd04301">
    <property type="entry name" value="NAT_SF"/>
    <property type="match status" value="1"/>
</dbReference>
<protein>
    <submittedName>
        <fullName evidence="2">GNAT family N-acetyltransferase</fullName>
    </submittedName>
</protein>
<keyword evidence="3" id="KW-1185">Reference proteome</keyword>
<comment type="caution">
    <text evidence="2">The sequence shown here is derived from an EMBL/GenBank/DDBJ whole genome shotgun (WGS) entry which is preliminary data.</text>
</comment>
<dbReference type="PANTHER" id="PTHR43792:SF1">
    <property type="entry name" value="N-ACETYLTRANSFERASE DOMAIN-CONTAINING PROTEIN"/>
    <property type="match status" value="1"/>
</dbReference>
<dbReference type="InterPro" id="IPR000182">
    <property type="entry name" value="GNAT_dom"/>
</dbReference>
<gene>
    <name evidence="2" type="ORF">GCM10009744_10550</name>
</gene>
<evidence type="ECO:0000313" key="2">
    <source>
        <dbReference type="EMBL" id="GAA1624853.1"/>
    </source>
</evidence>
<dbReference type="PROSITE" id="PS51186">
    <property type="entry name" value="GNAT"/>
    <property type="match status" value="1"/>
</dbReference>
<sequence>MRRYRLRMIASRFDTERLALLPLRVEYAEEMAKVLATPELYTFTGDAPPTAEELAGRYERQLAGPARQDEYWLNWVISSLQDAALVGYVQATVSGSEAEIAWVVGTTWQGRGYAKEAAIGLVNWLRAQGVERIIAHVHPDHTASAAVATAAGLSRTDHLDDGEHLWQL</sequence>
<name>A0ABP4R0L9_9ACTN</name>
<proteinExistence type="predicted"/>
<dbReference type="EMBL" id="BAAANE010000003">
    <property type="protein sequence ID" value="GAA1624853.1"/>
    <property type="molecule type" value="Genomic_DNA"/>
</dbReference>
<dbReference type="PANTHER" id="PTHR43792">
    <property type="entry name" value="GNAT FAMILY, PUTATIVE (AFU_ORTHOLOGUE AFUA_3G00765)-RELATED-RELATED"/>
    <property type="match status" value="1"/>
</dbReference>
<reference evidence="3" key="1">
    <citation type="journal article" date="2019" name="Int. J. Syst. Evol. Microbiol.">
        <title>The Global Catalogue of Microorganisms (GCM) 10K type strain sequencing project: providing services to taxonomists for standard genome sequencing and annotation.</title>
        <authorList>
            <consortium name="The Broad Institute Genomics Platform"/>
            <consortium name="The Broad Institute Genome Sequencing Center for Infectious Disease"/>
            <person name="Wu L."/>
            <person name="Ma J."/>
        </authorList>
    </citation>
    <scope>NUCLEOTIDE SEQUENCE [LARGE SCALE GENOMIC DNA]</scope>
    <source>
        <strain evidence="3">JCM 14306</strain>
    </source>
</reference>
<dbReference type="InterPro" id="IPR016181">
    <property type="entry name" value="Acyl_CoA_acyltransferase"/>
</dbReference>
<organism evidence="2 3">
    <name type="scientific">Kribbella alba</name>
    <dbReference type="NCBI Taxonomy" id="190197"/>
    <lineage>
        <taxon>Bacteria</taxon>
        <taxon>Bacillati</taxon>
        <taxon>Actinomycetota</taxon>
        <taxon>Actinomycetes</taxon>
        <taxon>Propionibacteriales</taxon>
        <taxon>Kribbellaceae</taxon>
        <taxon>Kribbella</taxon>
    </lineage>
</organism>
<feature type="domain" description="N-acetyltransferase" evidence="1">
    <location>
        <begin position="38"/>
        <end position="168"/>
    </location>
</feature>
<dbReference type="InterPro" id="IPR051531">
    <property type="entry name" value="N-acetyltransferase"/>
</dbReference>
<dbReference type="SUPFAM" id="SSF55729">
    <property type="entry name" value="Acyl-CoA N-acyltransferases (Nat)"/>
    <property type="match status" value="1"/>
</dbReference>
<dbReference type="Pfam" id="PF13302">
    <property type="entry name" value="Acetyltransf_3"/>
    <property type="match status" value="1"/>
</dbReference>
<dbReference type="Proteomes" id="UP001501319">
    <property type="component" value="Unassembled WGS sequence"/>
</dbReference>
<accession>A0ABP4R0L9</accession>